<evidence type="ECO:0000313" key="1">
    <source>
        <dbReference type="EMBL" id="QUC66885.1"/>
    </source>
</evidence>
<organism evidence="1 2">
    <name type="scientific">Aristaeella hokkaidonensis</name>
    <dbReference type="NCBI Taxonomy" id="3046382"/>
    <lineage>
        <taxon>Bacteria</taxon>
        <taxon>Bacillati</taxon>
        <taxon>Bacillota</taxon>
        <taxon>Clostridia</taxon>
        <taxon>Eubacteriales</taxon>
        <taxon>Aristaeellaceae</taxon>
        <taxon>Aristaeella</taxon>
    </lineage>
</organism>
<name>A0AC61N2N7_9FIRM</name>
<dbReference type="EMBL" id="CP068393">
    <property type="protein sequence ID" value="QUC66885.1"/>
    <property type="molecule type" value="Genomic_DNA"/>
</dbReference>
<protein>
    <submittedName>
        <fullName evidence="1">Beta-mannosidase</fullName>
    </submittedName>
</protein>
<proteinExistence type="predicted"/>
<evidence type="ECO:0000313" key="2">
    <source>
        <dbReference type="Proteomes" id="UP000682782"/>
    </source>
</evidence>
<gene>
    <name evidence="1" type="ORF">JYE49_13730</name>
</gene>
<sequence>MKSVKSSFCGMAAMGMMLLCVLLPVSVKGTGETMIVEAETGKPEGHTVIAGDGENQWVEGFHTAGEDGITTEVTVSREGFYDIAVIQASQGGHKENPVLLDGRNIGNTVTDDTAFGKSVLEHIYLSAGTHTLGIGTSWGYIRVNRFELTPSAALPADLYTIPEKMSVGEATPEARRLYDWLRENYGKKILSGQQCDGGMFGMENQAIWRATGGDYPAVLGLDMMEYSHSRVEHGGESDRAVPYAIEYWNKGGIVTFCWHWNAPSPYLKEPWYSGFYTKYTSFNLARVMNGEDEEGYRLLNQDIDAIAAQLLRLKAAGVPVLWRPLHEASGGWFWWGASGKEAYLKLYHLLFDRLTNEYGLNNLIWIWNAQDPDWYPGDDEVDLIGTDIYPGERVYDSQSASFLPLTRIAGERKMIVLSENGCIPDPEQVFRDGTVWGYWCTWGGEFVLRNTKFNKPSEQYTETVMIRKAYSDERVVTRKDLPDFRTRDEK</sequence>
<keyword evidence="2" id="KW-1185">Reference proteome</keyword>
<reference evidence="1" key="1">
    <citation type="submission" date="2021-01" db="EMBL/GenBank/DDBJ databases">
        <title>Complete genome sequence of Clostridiales bacterium R-7.</title>
        <authorList>
            <person name="Mahoney-Kurpe S.C."/>
            <person name="Palevich N."/>
            <person name="Koike S."/>
            <person name="Moon C.D."/>
            <person name="Attwood G.T."/>
        </authorList>
    </citation>
    <scope>NUCLEOTIDE SEQUENCE</scope>
    <source>
        <strain evidence="1">R-7</strain>
    </source>
</reference>
<accession>A0AC61N2N7</accession>
<dbReference type="Proteomes" id="UP000682782">
    <property type="component" value="Chromosome"/>
</dbReference>